<gene>
    <name evidence="1" type="ORF">OLX77_06935</name>
</gene>
<dbReference type="RefSeq" id="WP_307632867.1">
    <property type="nucleotide sequence ID" value="NZ_JAPHEH010000001.1"/>
</dbReference>
<proteinExistence type="predicted"/>
<evidence type="ECO:0000313" key="1">
    <source>
        <dbReference type="EMBL" id="MDG4475893.1"/>
    </source>
</evidence>
<protein>
    <submittedName>
        <fullName evidence="1">Uncharacterized protein</fullName>
    </submittedName>
</protein>
<reference evidence="1" key="1">
    <citation type="journal article" date="2022" name="bioRxiv">
        <title>Thiovibrio frasassiensisgen. nov., sp. nov., an autotrophic, elemental sulfur disproportionating bacterium isolated from sulfidic karst sediment, and proposal of Thiovibrionaceae fam. nov.</title>
        <authorList>
            <person name="Aronson H."/>
            <person name="Thomas C."/>
            <person name="Bhattacharyya M."/>
            <person name="Eckstein S."/>
            <person name="Jensen S."/>
            <person name="Barco R."/>
            <person name="Macalady J."/>
            <person name="Amend J."/>
        </authorList>
    </citation>
    <scope>NUCLEOTIDE SEQUENCE</scope>
    <source>
        <strain evidence="1">RS19-109</strain>
    </source>
</reference>
<dbReference type="EMBL" id="JAPHEH010000001">
    <property type="protein sequence ID" value="MDG4475893.1"/>
    <property type="molecule type" value="Genomic_DNA"/>
</dbReference>
<keyword evidence="2" id="KW-1185">Reference proteome</keyword>
<sequence length="64" mass="7257">MNTATLWDGLGSLPEEEAPHVLARLFALYEARLAQNPEDPESLVFFHNLDLVITQTCQCNSNRR</sequence>
<dbReference type="AlphaFoldDB" id="A0A9X4MGC1"/>
<comment type="caution">
    <text evidence="1">The sequence shown here is derived from an EMBL/GenBank/DDBJ whole genome shotgun (WGS) entry which is preliminary data.</text>
</comment>
<accession>A0A9X4MGC1</accession>
<name>A0A9X4MGC1_9BACT</name>
<evidence type="ECO:0000313" key="2">
    <source>
        <dbReference type="Proteomes" id="UP001154240"/>
    </source>
</evidence>
<reference evidence="1" key="2">
    <citation type="submission" date="2022-10" db="EMBL/GenBank/DDBJ databases">
        <authorList>
            <person name="Aronson H.S."/>
        </authorList>
    </citation>
    <scope>NUCLEOTIDE SEQUENCE</scope>
    <source>
        <strain evidence="1">RS19-109</strain>
    </source>
</reference>
<organism evidence="1 2">
    <name type="scientific">Thiovibrio frasassiensis</name>
    <dbReference type="NCBI Taxonomy" id="2984131"/>
    <lineage>
        <taxon>Bacteria</taxon>
        <taxon>Pseudomonadati</taxon>
        <taxon>Thermodesulfobacteriota</taxon>
        <taxon>Desulfobulbia</taxon>
        <taxon>Desulfobulbales</taxon>
        <taxon>Thiovibrionaceae</taxon>
        <taxon>Thiovibrio</taxon>
    </lineage>
</organism>
<dbReference type="Proteomes" id="UP001154240">
    <property type="component" value="Unassembled WGS sequence"/>
</dbReference>